<evidence type="ECO:0000259" key="9">
    <source>
        <dbReference type="Pfam" id="PF24883"/>
    </source>
</evidence>
<dbReference type="Pfam" id="PF00400">
    <property type="entry name" value="WD40"/>
    <property type="match status" value="3"/>
</dbReference>
<dbReference type="EMBL" id="JAPQKP010000001">
    <property type="protein sequence ID" value="KAJ5209926.1"/>
    <property type="molecule type" value="Genomic_DNA"/>
</dbReference>
<dbReference type="Proteomes" id="UP001150879">
    <property type="component" value="Unassembled WGS sequence"/>
</dbReference>
<comment type="similarity">
    <text evidence="4">Belongs to the WD repeat MDV1/CAF4 family.</text>
</comment>
<evidence type="ECO:0000313" key="10">
    <source>
        <dbReference type="EMBL" id="KAJ5209926.1"/>
    </source>
</evidence>
<gene>
    <name evidence="10" type="ORF">N7472_000065</name>
</gene>
<dbReference type="InterPro" id="IPR001680">
    <property type="entry name" value="WD40_rpt"/>
</dbReference>
<accession>A0A9W9MYL8</accession>
<dbReference type="InterPro" id="IPR015943">
    <property type="entry name" value="WD40/YVTN_repeat-like_dom_sf"/>
</dbReference>
<dbReference type="PRINTS" id="PR00320">
    <property type="entry name" value="GPROTEINBRPT"/>
</dbReference>
<comment type="function">
    <text evidence="6">Involved in mitochondrial fission. Acts as an adapter protein required to form mitochondrial fission complexes. Formation of these complexes is required to promote constriction and fission of the mitochondrial compartment at a late step in mitochondrial division.</text>
</comment>
<sequence length="593" mass="65651">MAGTGKSTIPRSVAKHFKHEKILGASFFFKRGEGDRGNARKLFPTITKQLAKSVYQLAAGVRNAISNNPNIGSKGLKEQFNQILLRPLLDLDLDSSALPTSNAIIVIDALDECDVDNDIRLILQLLPRLQDSKAVRLRVLLTSRPELPIRMGFRKLTPKDHKDLVLHEVSKEVIERDLSLFFEHRLSDIREEREPHLPLDWPGAQSVQKLVALSVPLFIFAATIYRIFEDPNWDPLDSLPAILRYQKGISKMSGTYLPVLNRLLAGQTEKQEKELVQEFYQVVGTIVILESPLSVISFARLIGVPERLVYIRLNPLYSVLRVPKDETLPLPQVEESWSLGLQTLEDHSGWVHSVVFLPDGLVLASGSDDHTVRLWDIAKGALQQTFECYSANSVNFLAFSPDVLIWDIAISALQQTLNSYLDSVQSVAFSPDSQLLASGSNDHTVRLWDIATGALKRTLESHSDSVASLPNGQLLAYSSDDKASKPDDETSTDEDETYTDDDETAIDEDEISTDDDDDEPGPLRGMAGSVQLIAFSPDGRLLASSSPGSKVRLWDTATGALLHQTSSIGVTPTNLEFSHDGSFLITNLGFFDI</sequence>
<dbReference type="PROSITE" id="PS50082">
    <property type="entry name" value="WD_REPEATS_2"/>
    <property type="match status" value="3"/>
</dbReference>
<dbReference type="CDD" id="cd00200">
    <property type="entry name" value="WD40"/>
    <property type="match status" value="1"/>
</dbReference>
<name>A0A9W9MYL8_9EURO</name>
<feature type="compositionally biased region" description="Acidic residues" evidence="8">
    <location>
        <begin position="489"/>
        <end position="520"/>
    </location>
</feature>
<dbReference type="InterPro" id="IPR019775">
    <property type="entry name" value="WD40_repeat_CS"/>
</dbReference>
<keyword evidence="2 7" id="KW-0853">WD repeat</keyword>
<dbReference type="AlphaFoldDB" id="A0A9W9MYL8"/>
<evidence type="ECO:0000256" key="5">
    <source>
        <dbReference type="ARBA" id="ARBA00039789"/>
    </source>
</evidence>
<dbReference type="PANTHER" id="PTHR22847">
    <property type="entry name" value="WD40 REPEAT PROTEIN"/>
    <property type="match status" value="1"/>
</dbReference>
<dbReference type="Gene3D" id="3.40.50.300">
    <property type="entry name" value="P-loop containing nucleotide triphosphate hydrolases"/>
    <property type="match status" value="1"/>
</dbReference>
<comment type="subcellular location">
    <subcellularLocation>
        <location evidence="1">Mitochondrion outer membrane</location>
        <topology evidence="1">Peripheral membrane protein</topology>
        <orientation evidence="1">Cytoplasmic side</orientation>
    </subcellularLocation>
</comment>
<keyword evidence="3" id="KW-0677">Repeat</keyword>
<reference evidence="10" key="2">
    <citation type="journal article" date="2023" name="IMA Fungus">
        <title>Comparative genomic study of the Penicillium genus elucidates a diverse pangenome and 15 lateral gene transfer events.</title>
        <authorList>
            <person name="Petersen C."/>
            <person name="Sorensen T."/>
            <person name="Nielsen M.R."/>
            <person name="Sondergaard T.E."/>
            <person name="Sorensen J.L."/>
            <person name="Fitzpatrick D.A."/>
            <person name="Frisvad J.C."/>
            <person name="Nielsen K.L."/>
        </authorList>
    </citation>
    <scope>NUCLEOTIDE SEQUENCE</scope>
    <source>
        <strain evidence="10">IBT 16849</strain>
    </source>
</reference>
<evidence type="ECO:0000256" key="8">
    <source>
        <dbReference type="SAM" id="MobiDB-lite"/>
    </source>
</evidence>
<feature type="repeat" description="WD" evidence="7">
    <location>
        <begin position="344"/>
        <end position="385"/>
    </location>
</feature>
<feature type="region of interest" description="Disordered" evidence="8">
    <location>
        <begin position="477"/>
        <end position="525"/>
    </location>
</feature>
<evidence type="ECO:0000256" key="4">
    <source>
        <dbReference type="ARBA" id="ARBA00038415"/>
    </source>
</evidence>
<dbReference type="GO" id="GO:0005634">
    <property type="term" value="C:nucleus"/>
    <property type="evidence" value="ECO:0007669"/>
    <property type="project" value="TreeGrafter"/>
</dbReference>
<dbReference type="GO" id="GO:1990234">
    <property type="term" value="C:transferase complex"/>
    <property type="evidence" value="ECO:0007669"/>
    <property type="project" value="UniProtKB-ARBA"/>
</dbReference>
<proteinExistence type="inferred from homology"/>
<dbReference type="OrthoDB" id="1577640at2759"/>
<dbReference type="InterPro" id="IPR020472">
    <property type="entry name" value="WD40_PAC1"/>
</dbReference>
<dbReference type="SMART" id="SM00320">
    <property type="entry name" value="WD40"/>
    <property type="match status" value="4"/>
</dbReference>
<evidence type="ECO:0000256" key="3">
    <source>
        <dbReference type="ARBA" id="ARBA00022737"/>
    </source>
</evidence>
<feature type="repeat" description="WD" evidence="7">
    <location>
        <begin position="417"/>
        <end position="458"/>
    </location>
</feature>
<evidence type="ECO:0000256" key="2">
    <source>
        <dbReference type="ARBA" id="ARBA00022574"/>
    </source>
</evidence>
<feature type="compositionally biased region" description="Basic and acidic residues" evidence="8">
    <location>
        <begin position="479"/>
        <end position="488"/>
    </location>
</feature>
<feature type="repeat" description="WD" evidence="7">
    <location>
        <begin position="523"/>
        <end position="564"/>
    </location>
</feature>
<dbReference type="InterPro" id="IPR056884">
    <property type="entry name" value="NPHP3-like_N"/>
</dbReference>
<comment type="caution">
    <text evidence="10">The sequence shown here is derived from an EMBL/GenBank/DDBJ whole genome shotgun (WGS) entry which is preliminary data.</text>
</comment>
<evidence type="ECO:0000256" key="6">
    <source>
        <dbReference type="ARBA" id="ARBA00043913"/>
    </source>
</evidence>
<dbReference type="Gene3D" id="2.130.10.10">
    <property type="entry name" value="YVTN repeat-like/Quinoprotein amine dehydrogenase"/>
    <property type="match status" value="3"/>
</dbReference>
<dbReference type="Pfam" id="PF24883">
    <property type="entry name" value="NPHP3_N"/>
    <property type="match status" value="1"/>
</dbReference>
<evidence type="ECO:0000256" key="1">
    <source>
        <dbReference type="ARBA" id="ARBA00004570"/>
    </source>
</evidence>
<dbReference type="PANTHER" id="PTHR22847:SF637">
    <property type="entry name" value="WD REPEAT DOMAIN 5B"/>
    <property type="match status" value="1"/>
</dbReference>
<feature type="domain" description="Nephrocystin 3-like N-terminal" evidence="9">
    <location>
        <begin position="2"/>
        <end position="144"/>
    </location>
</feature>
<dbReference type="GO" id="GO:0005741">
    <property type="term" value="C:mitochondrial outer membrane"/>
    <property type="evidence" value="ECO:0007669"/>
    <property type="project" value="UniProtKB-SubCell"/>
</dbReference>
<dbReference type="InterPro" id="IPR036322">
    <property type="entry name" value="WD40_repeat_dom_sf"/>
</dbReference>
<reference evidence="10" key="1">
    <citation type="submission" date="2022-11" db="EMBL/GenBank/DDBJ databases">
        <authorList>
            <person name="Petersen C."/>
        </authorList>
    </citation>
    <scope>NUCLEOTIDE SEQUENCE</scope>
    <source>
        <strain evidence="10">IBT 16849</strain>
    </source>
</reference>
<evidence type="ECO:0000313" key="11">
    <source>
        <dbReference type="Proteomes" id="UP001150879"/>
    </source>
</evidence>
<evidence type="ECO:0000256" key="7">
    <source>
        <dbReference type="PROSITE-ProRule" id="PRU00221"/>
    </source>
</evidence>
<dbReference type="SUPFAM" id="SSF52540">
    <property type="entry name" value="P-loop containing nucleoside triphosphate hydrolases"/>
    <property type="match status" value="1"/>
</dbReference>
<keyword evidence="11" id="KW-1185">Reference proteome</keyword>
<organism evidence="10 11">
    <name type="scientific">Penicillium cf. griseofulvum</name>
    <dbReference type="NCBI Taxonomy" id="2972120"/>
    <lineage>
        <taxon>Eukaryota</taxon>
        <taxon>Fungi</taxon>
        <taxon>Dikarya</taxon>
        <taxon>Ascomycota</taxon>
        <taxon>Pezizomycotina</taxon>
        <taxon>Eurotiomycetes</taxon>
        <taxon>Eurotiomycetidae</taxon>
        <taxon>Eurotiales</taxon>
        <taxon>Aspergillaceae</taxon>
        <taxon>Penicillium</taxon>
    </lineage>
</organism>
<dbReference type="PROSITE" id="PS50294">
    <property type="entry name" value="WD_REPEATS_REGION"/>
    <property type="match status" value="3"/>
</dbReference>
<dbReference type="PROSITE" id="PS00678">
    <property type="entry name" value="WD_REPEATS_1"/>
    <property type="match status" value="2"/>
</dbReference>
<dbReference type="InterPro" id="IPR027417">
    <property type="entry name" value="P-loop_NTPase"/>
</dbReference>
<protein>
    <recommendedName>
        <fullName evidence="5">Mitochondrial division protein 1</fullName>
    </recommendedName>
</protein>
<dbReference type="SUPFAM" id="SSF50978">
    <property type="entry name" value="WD40 repeat-like"/>
    <property type="match status" value="1"/>
</dbReference>